<evidence type="ECO:0000256" key="2">
    <source>
        <dbReference type="ARBA" id="ARBA00001966"/>
    </source>
</evidence>
<dbReference type="SUPFAM" id="SSF51395">
    <property type="entry name" value="FMN-linked oxidoreductases"/>
    <property type="match status" value="1"/>
</dbReference>
<comment type="caution">
    <text evidence="13">The sequence shown here is derived from an EMBL/GenBank/DDBJ whole genome shotgun (WGS) entry which is preliminary data.</text>
</comment>
<evidence type="ECO:0000256" key="9">
    <source>
        <dbReference type="ARBA" id="ARBA00023014"/>
    </source>
</evidence>
<keyword evidence="9" id="KW-0411">Iron-sulfur</keyword>
<keyword evidence="4" id="KW-0285">Flavoprotein</keyword>
<evidence type="ECO:0000256" key="4">
    <source>
        <dbReference type="ARBA" id="ARBA00022630"/>
    </source>
</evidence>
<comment type="cofactor">
    <cofactor evidence="2">
        <name>[4Fe-4S] cluster</name>
        <dbReference type="ChEBI" id="CHEBI:49883"/>
    </cofactor>
</comment>
<dbReference type="InterPro" id="IPR001155">
    <property type="entry name" value="OxRdtase_FMN_N"/>
</dbReference>
<dbReference type="SUPFAM" id="SSF51971">
    <property type="entry name" value="Nucleotide-binding domain"/>
    <property type="match status" value="1"/>
</dbReference>
<feature type="region of interest" description="Disordered" evidence="10">
    <location>
        <begin position="579"/>
        <end position="605"/>
    </location>
</feature>
<name>A0A495ICE3_9MICO</name>
<dbReference type="PANTHER" id="PTHR42917:SF2">
    <property type="entry name" value="2,4-DIENOYL-COA REDUCTASE [(2E)-ENOYL-COA-PRODUCING]"/>
    <property type="match status" value="1"/>
</dbReference>
<accession>A0A495ICE3</accession>
<evidence type="ECO:0000256" key="8">
    <source>
        <dbReference type="ARBA" id="ARBA00023004"/>
    </source>
</evidence>
<dbReference type="GO" id="GO:0016491">
    <property type="term" value="F:oxidoreductase activity"/>
    <property type="evidence" value="ECO:0007669"/>
    <property type="project" value="UniProtKB-KW"/>
</dbReference>
<organism evidence="13 14">
    <name type="scientific">Frondihabitans australicus</name>
    <dbReference type="NCBI Taxonomy" id="386892"/>
    <lineage>
        <taxon>Bacteria</taxon>
        <taxon>Bacillati</taxon>
        <taxon>Actinomycetota</taxon>
        <taxon>Actinomycetes</taxon>
        <taxon>Micrococcales</taxon>
        <taxon>Microbacteriaceae</taxon>
        <taxon>Frondihabitans</taxon>
    </lineage>
</organism>
<dbReference type="PANTHER" id="PTHR42917">
    <property type="entry name" value="2,4-DIENOYL-COA REDUCTASE"/>
    <property type="match status" value="1"/>
</dbReference>
<evidence type="ECO:0000256" key="3">
    <source>
        <dbReference type="ARBA" id="ARBA00011048"/>
    </source>
</evidence>
<gene>
    <name evidence="13" type="ORF">C8E83_0768</name>
</gene>
<keyword evidence="6" id="KW-0479">Metal-binding</keyword>
<evidence type="ECO:0000256" key="6">
    <source>
        <dbReference type="ARBA" id="ARBA00022723"/>
    </source>
</evidence>
<dbReference type="Pfam" id="PF07992">
    <property type="entry name" value="Pyr_redox_2"/>
    <property type="match status" value="1"/>
</dbReference>
<comment type="cofactor">
    <cofactor evidence="1">
        <name>FMN</name>
        <dbReference type="ChEBI" id="CHEBI:58210"/>
    </cofactor>
</comment>
<dbReference type="InterPro" id="IPR051793">
    <property type="entry name" value="NADH:flavin_oxidoreductase"/>
</dbReference>
<evidence type="ECO:0000259" key="12">
    <source>
        <dbReference type="Pfam" id="PF07992"/>
    </source>
</evidence>
<keyword evidence="14" id="KW-1185">Reference proteome</keyword>
<keyword evidence="8" id="KW-0408">Iron</keyword>
<feature type="region of interest" description="Disordered" evidence="10">
    <location>
        <begin position="1"/>
        <end position="31"/>
    </location>
</feature>
<proteinExistence type="inferred from homology"/>
<evidence type="ECO:0000259" key="11">
    <source>
        <dbReference type="Pfam" id="PF00724"/>
    </source>
</evidence>
<dbReference type="PRINTS" id="PR00368">
    <property type="entry name" value="FADPNR"/>
</dbReference>
<dbReference type="GO" id="GO:0010181">
    <property type="term" value="F:FMN binding"/>
    <property type="evidence" value="ECO:0007669"/>
    <property type="project" value="InterPro"/>
</dbReference>
<feature type="compositionally biased region" description="Polar residues" evidence="10">
    <location>
        <begin position="579"/>
        <end position="588"/>
    </location>
</feature>
<dbReference type="Gene3D" id="3.20.20.70">
    <property type="entry name" value="Aldolase class I"/>
    <property type="match status" value="1"/>
</dbReference>
<evidence type="ECO:0000313" key="14">
    <source>
        <dbReference type="Proteomes" id="UP000280008"/>
    </source>
</evidence>
<keyword evidence="7" id="KW-0560">Oxidoreductase</keyword>
<feature type="domain" description="NADH:flavin oxidoreductase/NADH oxidase N-terminal" evidence="11">
    <location>
        <begin position="37"/>
        <end position="373"/>
    </location>
</feature>
<evidence type="ECO:0000256" key="7">
    <source>
        <dbReference type="ARBA" id="ARBA00023002"/>
    </source>
</evidence>
<dbReference type="InterPro" id="IPR036188">
    <property type="entry name" value="FAD/NAD-bd_sf"/>
</dbReference>
<dbReference type="EMBL" id="RBKS01000001">
    <property type="protein sequence ID" value="RKR73674.1"/>
    <property type="molecule type" value="Genomic_DNA"/>
</dbReference>
<reference evidence="13 14" key="1">
    <citation type="submission" date="2018-10" db="EMBL/GenBank/DDBJ databases">
        <title>Sequencing the genomes of 1000 actinobacteria strains.</title>
        <authorList>
            <person name="Klenk H.-P."/>
        </authorList>
    </citation>
    <scope>NUCLEOTIDE SEQUENCE [LARGE SCALE GENOMIC DNA]</scope>
    <source>
        <strain evidence="13 14">DSM 17894</strain>
    </source>
</reference>
<feature type="domain" description="FAD/NAD(P)-binding" evidence="12">
    <location>
        <begin position="422"/>
        <end position="690"/>
    </location>
</feature>
<evidence type="ECO:0000313" key="13">
    <source>
        <dbReference type="EMBL" id="RKR73674.1"/>
    </source>
</evidence>
<protein>
    <submittedName>
        <fullName evidence="13">2,4-dienoyl-CoA reductase (NADPH2)</fullName>
    </submittedName>
</protein>
<sequence length="721" mass="74569">MTRCSVAPTPPEVSDPEPSGPEPTLSGSSALELTRRPWSLGSLRLSHRVVVGSMHTGLEVKDDGGAALARFYQERVEGGADLVITGGLAVNSEGRGGEDYAVLGQEADDARFRRAVAAVHEAGGAISAQLFHAGRYALTAGLTKPDGSPERSVAPSPVPWRAARGVVPVELTDEGVRRTIGDFASAAARAQELGFDAVEVMASEGYLVNQFCSPITNQRDDEWGGDAARRRRFPLEVLRAVRAAVGPAFPVSFRVSGDDLMPGSSTPDEVDALVTALVEAGVDGISVGVGWHESTVPTVQAAVPHGVWVPIAERLAGVVRATTRPEVAVIASNRLTDLRDVEDILSRGTVDAVALARPFLADPAIVAKSTSGRFDLVTTCIGCNQACIDRSIFGKPVSCLVNPRAARELEFPLVPSRRILRTAVVGAGPAGLSAALDLARRGNDVTVFEARENLGGQFDLAASIPGKEDYAGPVRSISAELELLGASIVTGTRVGAQELAAYDHVVVATGVSPRVLDLPGIDLPHVLSYEQALRGGVPDGTVAIIGAGGIGVDTAAFLVESGHEATRASQFVASVGLPSSATDASSAPQRRDATRPHPVRPGSQVTLVSRSGKFGSGLGVTSRWVAVGRLREAGVNFVGGVSYRSIRPGFLDVADESGDLVSLPADVVVVCAGQEPVAGLAASLAAAGIPHTVVGGALDARAVDAVRATTEGLEASRRVAP</sequence>
<evidence type="ECO:0000256" key="5">
    <source>
        <dbReference type="ARBA" id="ARBA00022643"/>
    </source>
</evidence>
<keyword evidence="5" id="KW-0288">FMN</keyword>
<dbReference type="Proteomes" id="UP000280008">
    <property type="component" value="Unassembled WGS sequence"/>
</dbReference>
<dbReference type="GO" id="GO:0051536">
    <property type="term" value="F:iron-sulfur cluster binding"/>
    <property type="evidence" value="ECO:0007669"/>
    <property type="project" value="UniProtKB-KW"/>
</dbReference>
<dbReference type="Pfam" id="PF00724">
    <property type="entry name" value="Oxidored_FMN"/>
    <property type="match status" value="1"/>
</dbReference>
<dbReference type="Gene3D" id="3.40.50.720">
    <property type="entry name" value="NAD(P)-binding Rossmann-like Domain"/>
    <property type="match status" value="1"/>
</dbReference>
<feature type="compositionally biased region" description="Pro residues" evidence="10">
    <location>
        <begin position="8"/>
        <end position="21"/>
    </location>
</feature>
<dbReference type="InterPro" id="IPR013785">
    <property type="entry name" value="Aldolase_TIM"/>
</dbReference>
<dbReference type="AlphaFoldDB" id="A0A495ICE3"/>
<dbReference type="Gene3D" id="3.50.50.60">
    <property type="entry name" value="FAD/NAD(P)-binding domain"/>
    <property type="match status" value="1"/>
</dbReference>
<evidence type="ECO:0000256" key="1">
    <source>
        <dbReference type="ARBA" id="ARBA00001917"/>
    </source>
</evidence>
<dbReference type="InterPro" id="IPR023753">
    <property type="entry name" value="FAD/NAD-binding_dom"/>
</dbReference>
<dbReference type="SUPFAM" id="SSF51905">
    <property type="entry name" value="FAD/NAD(P)-binding domain"/>
    <property type="match status" value="1"/>
</dbReference>
<evidence type="ECO:0000256" key="10">
    <source>
        <dbReference type="SAM" id="MobiDB-lite"/>
    </source>
</evidence>
<comment type="similarity">
    <text evidence="3">In the N-terminal section; belongs to the NADH:flavin oxidoreductase/NADH oxidase family.</text>
</comment>
<dbReference type="GO" id="GO:0046872">
    <property type="term" value="F:metal ion binding"/>
    <property type="evidence" value="ECO:0007669"/>
    <property type="project" value="UniProtKB-KW"/>
</dbReference>